<accession>A0A9P5PJE1</accession>
<name>A0A9P5PJE1_9AGAR</name>
<dbReference type="EMBL" id="JADNRY010000084">
    <property type="protein sequence ID" value="KAF9066606.1"/>
    <property type="molecule type" value="Genomic_DNA"/>
</dbReference>
<gene>
    <name evidence="1" type="ORF">BDP27DRAFT_1423639</name>
</gene>
<comment type="caution">
    <text evidence="1">The sequence shown here is derived from an EMBL/GenBank/DDBJ whole genome shotgun (WGS) entry which is preliminary data.</text>
</comment>
<keyword evidence="2" id="KW-1185">Reference proteome</keyword>
<reference evidence="1" key="1">
    <citation type="submission" date="2020-11" db="EMBL/GenBank/DDBJ databases">
        <authorList>
            <consortium name="DOE Joint Genome Institute"/>
            <person name="Ahrendt S."/>
            <person name="Riley R."/>
            <person name="Andreopoulos W."/>
            <person name="Labutti K."/>
            <person name="Pangilinan J."/>
            <person name="Ruiz-Duenas F.J."/>
            <person name="Barrasa J.M."/>
            <person name="Sanchez-Garcia M."/>
            <person name="Camarero S."/>
            <person name="Miyauchi S."/>
            <person name="Serrano A."/>
            <person name="Linde D."/>
            <person name="Babiker R."/>
            <person name="Drula E."/>
            <person name="Ayuso-Fernandez I."/>
            <person name="Pacheco R."/>
            <person name="Padilla G."/>
            <person name="Ferreira P."/>
            <person name="Barriuso J."/>
            <person name="Kellner H."/>
            <person name="Castanera R."/>
            <person name="Alfaro M."/>
            <person name="Ramirez L."/>
            <person name="Pisabarro A.G."/>
            <person name="Kuo A."/>
            <person name="Tritt A."/>
            <person name="Lipzen A."/>
            <person name="He G."/>
            <person name="Yan M."/>
            <person name="Ng V."/>
            <person name="Cullen D."/>
            <person name="Martin F."/>
            <person name="Rosso M.-N."/>
            <person name="Henrissat B."/>
            <person name="Hibbett D."/>
            <person name="Martinez A.T."/>
            <person name="Grigoriev I.V."/>
        </authorList>
    </citation>
    <scope>NUCLEOTIDE SEQUENCE</scope>
    <source>
        <strain evidence="1">AH 40177</strain>
    </source>
</reference>
<organism evidence="1 2">
    <name type="scientific">Rhodocollybia butyracea</name>
    <dbReference type="NCBI Taxonomy" id="206335"/>
    <lineage>
        <taxon>Eukaryota</taxon>
        <taxon>Fungi</taxon>
        <taxon>Dikarya</taxon>
        <taxon>Basidiomycota</taxon>
        <taxon>Agaricomycotina</taxon>
        <taxon>Agaricomycetes</taxon>
        <taxon>Agaricomycetidae</taxon>
        <taxon>Agaricales</taxon>
        <taxon>Marasmiineae</taxon>
        <taxon>Omphalotaceae</taxon>
        <taxon>Rhodocollybia</taxon>
    </lineage>
</organism>
<dbReference type="Proteomes" id="UP000772434">
    <property type="component" value="Unassembled WGS sequence"/>
</dbReference>
<dbReference type="AlphaFoldDB" id="A0A9P5PJE1"/>
<sequence length="338" mass="37290">MSPNMTDTIRHHFWTDLGTDSHPRLQAIFIAGQAKETSPAQIPSDLSNNVLNVLKAMSTSKSILGRLSAKAVEIHEATRGDSKNAEVASDVCTLVYTASEMSLPDTTLSKTEQMLEQILKGITIQSYQGQSAPRSAHTFKSGILRLRRRGSFRLDMTLLKGQLHNMLITFQVFEASLKRTRSVEGTVQDLSQRLDVLEGRATSGPSSLSVCPQLGHRFFSDDRDIPSVLAPQTSPQAATPYLTHRNSRNPFLHYVPQHNNPHMNTENAVAGASAISPFAPTFQCNVSFRNSHVGGSSSTFSNVDNSIKENFNNATHYHFHFAPGNRLYPLPSSPDPRY</sequence>
<protein>
    <submittedName>
        <fullName evidence="1">Uncharacterized protein</fullName>
    </submittedName>
</protein>
<evidence type="ECO:0000313" key="2">
    <source>
        <dbReference type="Proteomes" id="UP000772434"/>
    </source>
</evidence>
<evidence type="ECO:0000313" key="1">
    <source>
        <dbReference type="EMBL" id="KAF9066606.1"/>
    </source>
</evidence>
<proteinExistence type="predicted"/>